<dbReference type="PANTHER" id="PTHR39178:SF1">
    <property type="entry name" value="RIBOSOMAL-PROCESSING CYSTEINE PROTEASE PRP"/>
    <property type="match status" value="1"/>
</dbReference>
<dbReference type="PANTHER" id="PTHR39178">
    <property type="entry name" value="HYPOTHETICAL RIBOSOME-ASSOCIATED PROTEIN"/>
    <property type="match status" value="1"/>
</dbReference>
<dbReference type="eggNOG" id="COG2868">
    <property type="taxonomic scope" value="Bacteria"/>
</dbReference>
<dbReference type="AlphaFoldDB" id="R3WVI2"/>
<dbReference type="Pfam" id="PF04327">
    <property type="entry name" value="Peptidase_Prp"/>
    <property type="match status" value="1"/>
</dbReference>
<name>R3WVI2_9ENTE</name>
<comment type="similarity">
    <text evidence="5">Belongs to the Prp family.</text>
</comment>
<dbReference type="GO" id="GO:0008234">
    <property type="term" value="F:cysteine-type peptidase activity"/>
    <property type="evidence" value="ECO:0007669"/>
    <property type="project" value="UniProtKB-KW"/>
</dbReference>
<keyword evidence="1" id="KW-0690">Ribosome biogenesis</keyword>
<dbReference type="GO" id="GO:0006508">
    <property type="term" value="P:proteolysis"/>
    <property type="evidence" value="ECO:0007669"/>
    <property type="project" value="UniProtKB-KW"/>
</dbReference>
<dbReference type="InterPro" id="IPR036764">
    <property type="entry name" value="Peptidase_Prp_sf"/>
</dbReference>
<evidence type="ECO:0000256" key="1">
    <source>
        <dbReference type="ARBA" id="ARBA00022517"/>
    </source>
</evidence>
<protein>
    <recommendedName>
        <fullName evidence="6">Ribosomal processing cysteine protease Prp</fullName>
    </recommendedName>
</protein>
<evidence type="ECO:0000313" key="8">
    <source>
        <dbReference type="Proteomes" id="UP000013840"/>
    </source>
</evidence>
<dbReference type="PATRIC" id="fig|1158612.3.peg.1593"/>
<dbReference type="STRING" id="317735.RU98_GL002172"/>
<evidence type="ECO:0000256" key="3">
    <source>
        <dbReference type="ARBA" id="ARBA00022801"/>
    </source>
</evidence>
<dbReference type="InterPro" id="IPR007422">
    <property type="entry name" value="Peptidase_Prp"/>
</dbReference>
<dbReference type="CDD" id="cd16332">
    <property type="entry name" value="Prp-like"/>
    <property type="match status" value="1"/>
</dbReference>
<evidence type="ECO:0000313" key="7">
    <source>
        <dbReference type="EMBL" id="EOL45810.1"/>
    </source>
</evidence>
<proteinExistence type="inferred from homology"/>
<evidence type="ECO:0000256" key="4">
    <source>
        <dbReference type="ARBA" id="ARBA00022807"/>
    </source>
</evidence>
<keyword evidence="3" id="KW-0378">Hydrolase</keyword>
<reference evidence="7 8" key="1">
    <citation type="submission" date="2013-02" db="EMBL/GenBank/DDBJ databases">
        <title>The Genome Sequence of Enterococcus caccae BAA-1240.</title>
        <authorList>
            <consortium name="The Broad Institute Genome Sequencing Platform"/>
            <consortium name="The Broad Institute Genome Sequencing Center for Infectious Disease"/>
            <person name="Earl A.M."/>
            <person name="Gilmore M.S."/>
            <person name="Lebreton F."/>
            <person name="Walker B."/>
            <person name="Young S.K."/>
            <person name="Zeng Q."/>
            <person name="Gargeya S."/>
            <person name="Fitzgerald M."/>
            <person name="Haas B."/>
            <person name="Abouelleil A."/>
            <person name="Alvarado L."/>
            <person name="Arachchi H.M."/>
            <person name="Berlin A.M."/>
            <person name="Chapman S.B."/>
            <person name="Dewar J."/>
            <person name="Goldberg J."/>
            <person name="Griggs A."/>
            <person name="Gujja S."/>
            <person name="Hansen M."/>
            <person name="Howarth C."/>
            <person name="Imamovic A."/>
            <person name="Larimer J."/>
            <person name="McCowan C."/>
            <person name="Murphy C."/>
            <person name="Neiman D."/>
            <person name="Pearson M."/>
            <person name="Priest M."/>
            <person name="Roberts A."/>
            <person name="Saif S."/>
            <person name="Shea T."/>
            <person name="Sisk P."/>
            <person name="Sykes S."/>
            <person name="Wortman J."/>
            <person name="Nusbaum C."/>
            <person name="Birren B."/>
        </authorList>
    </citation>
    <scope>NUCLEOTIDE SEQUENCE [LARGE SCALE GENOMIC DNA]</scope>
    <source>
        <strain evidence="7 8">ATCC BAA-1240</strain>
    </source>
</reference>
<keyword evidence="4" id="KW-0788">Thiol protease</keyword>
<dbReference type="GO" id="GO:0042254">
    <property type="term" value="P:ribosome biogenesis"/>
    <property type="evidence" value="ECO:0007669"/>
    <property type="project" value="UniProtKB-KW"/>
</dbReference>
<gene>
    <name evidence="7" type="ORF">UC7_01607</name>
</gene>
<keyword evidence="2" id="KW-0645">Protease</keyword>
<dbReference type="SUPFAM" id="SSF118010">
    <property type="entry name" value="TM1457-like"/>
    <property type="match status" value="1"/>
</dbReference>
<organism evidence="7 8">
    <name type="scientific">Enterococcus caccae ATCC BAA-1240</name>
    <dbReference type="NCBI Taxonomy" id="1158612"/>
    <lineage>
        <taxon>Bacteria</taxon>
        <taxon>Bacillati</taxon>
        <taxon>Bacillota</taxon>
        <taxon>Bacilli</taxon>
        <taxon>Lactobacillales</taxon>
        <taxon>Enterococcaceae</taxon>
        <taxon>Enterococcus</taxon>
    </lineage>
</organism>
<evidence type="ECO:0000256" key="6">
    <source>
        <dbReference type="ARBA" id="ARBA00044538"/>
    </source>
</evidence>
<comment type="caution">
    <text evidence="7">The sequence shown here is derived from an EMBL/GenBank/DDBJ whole genome shotgun (WGS) entry which is preliminary data.</text>
</comment>
<dbReference type="Gene3D" id="3.30.70.1490">
    <property type="entry name" value="Cysteine protease Prp"/>
    <property type="match status" value="1"/>
</dbReference>
<accession>R3WVI2</accession>
<dbReference type="Proteomes" id="UP000013840">
    <property type="component" value="Unassembled WGS sequence"/>
</dbReference>
<sequence>MIKASFKKDYDGFYAYEVSGHANYAEKGKDIVCAAVSSLYLAISNYLVSKEYAYFGDEEGQVVEISDIDESQKLIEVLHQGLVDISKQYPEFVTVAVEIKDSRIFRSNPSRITTGTVSAENVKVTSAINSVDQVEHLRQKLM</sequence>
<keyword evidence="8" id="KW-1185">Reference proteome</keyword>
<dbReference type="EMBL" id="AJAU01000017">
    <property type="protein sequence ID" value="EOL45810.1"/>
    <property type="molecule type" value="Genomic_DNA"/>
</dbReference>
<evidence type="ECO:0000256" key="2">
    <source>
        <dbReference type="ARBA" id="ARBA00022670"/>
    </source>
</evidence>
<dbReference type="RefSeq" id="WP_010771734.1">
    <property type="nucleotide sequence ID" value="NZ_KB946333.1"/>
</dbReference>
<evidence type="ECO:0000256" key="5">
    <source>
        <dbReference type="ARBA" id="ARBA00044503"/>
    </source>
</evidence>